<dbReference type="Proteomes" id="UP000049455">
    <property type="component" value="Unassembled WGS sequence"/>
</dbReference>
<evidence type="ECO:0000313" key="8">
    <source>
        <dbReference type="EMBL" id="CUH40650.1"/>
    </source>
</evidence>
<evidence type="ECO:0000256" key="4">
    <source>
        <dbReference type="RuleBase" id="RU362116"/>
    </source>
</evidence>
<evidence type="ECO:0000259" key="5">
    <source>
        <dbReference type="Pfam" id="PF00460"/>
    </source>
</evidence>
<accession>A0A0M7BD34</accession>
<evidence type="ECO:0000313" key="9">
    <source>
        <dbReference type="Proteomes" id="UP000049455"/>
    </source>
</evidence>
<dbReference type="InterPro" id="IPR037925">
    <property type="entry name" value="FlgE/F/G-like"/>
</dbReference>
<evidence type="ECO:0000256" key="1">
    <source>
        <dbReference type="ARBA" id="ARBA00004117"/>
    </source>
</evidence>
<evidence type="ECO:0000259" key="7">
    <source>
        <dbReference type="Pfam" id="PF22692"/>
    </source>
</evidence>
<dbReference type="NCBIfam" id="TIGR03506">
    <property type="entry name" value="FlgEFG_subfam"/>
    <property type="match status" value="1"/>
</dbReference>
<dbReference type="SUPFAM" id="SSF117143">
    <property type="entry name" value="Flagellar hook protein flgE"/>
    <property type="match status" value="1"/>
</dbReference>
<dbReference type="Pfam" id="PF06429">
    <property type="entry name" value="Flg_bbr_C"/>
    <property type="match status" value="1"/>
</dbReference>
<dbReference type="EMBL" id="CYPR01000228">
    <property type="protein sequence ID" value="CUH40650.1"/>
    <property type="molecule type" value="Genomic_DNA"/>
</dbReference>
<dbReference type="OrthoDB" id="9804559at2"/>
<sequence length="237" mass="25102">MTDGVYPTLGRQTGLLREMDTIAQNIANANTTGYRAEGLIFSEFVVGGSRGAPSVSFAHANGHSTNLNQGGMERTGGTFDLAIEGEGFFQIEIAGEPHLTRAGAFVAGPDGGLQTPEGHTVLDEGGAPLFVPIDAEAINVAPDGTVSANGQPVARMGIVMPLDPGAMTRVAGTAFAADEVAPVEEPRVLQGFLEASNVDPVTEIARMVRVQRAYEMGQGFMDREHERMQSMLRLMDR</sequence>
<dbReference type="Pfam" id="PF22692">
    <property type="entry name" value="LlgE_F_G_D1"/>
    <property type="match status" value="1"/>
</dbReference>
<evidence type="ECO:0000256" key="3">
    <source>
        <dbReference type="ARBA" id="ARBA00023143"/>
    </source>
</evidence>
<dbReference type="InterPro" id="IPR001444">
    <property type="entry name" value="Flag_bb_rod_N"/>
</dbReference>
<dbReference type="Pfam" id="PF00460">
    <property type="entry name" value="Flg_bb_rod"/>
    <property type="match status" value="1"/>
</dbReference>
<dbReference type="GO" id="GO:0009425">
    <property type="term" value="C:bacterial-type flagellum basal body"/>
    <property type="evidence" value="ECO:0007669"/>
    <property type="project" value="UniProtKB-SubCell"/>
</dbReference>
<reference evidence="8 9" key="1">
    <citation type="submission" date="2015-09" db="EMBL/GenBank/DDBJ databases">
        <authorList>
            <person name="Jackson K.R."/>
            <person name="Lunt B.L."/>
            <person name="Fisher J.N.B."/>
            <person name="Gardner A.V."/>
            <person name="Bailey M.E."/>
            <person name="Deus L.M."/>
            <person name="Earl A.S."/>
            <person name="Gibby P.D."/>
            <person name="Hartmann K.A."/>
            <person name="Liu J.E."/>
            <person name="Manci A.M."/>
            <person name="Nielsen D.A."/>
            <person name="Solomon M.B."/>
            <person name="Breakwell D.P."/>
            <person name="Burnett S.H."/>
            <person name="Grose J.H."/>
        </authorList>
    </citation>
    <scope>NUCLEOTIDE SEQUENCE [LARGE SCALE GENOMIC DNA]</scope>
    <source>
        <strain evidence="8 9">CECT 7799</strain>
    </source>
</reference>
<evidence type="ECO:0000259" key="6">
    <source>
        <dbReference type="Pfam" id="PF06429"/>
    </source>
</evidence>
<dbReference type="GO" id="GO:0071978">
    <property type="term" value="P:bacterial-type flagellum-dependent swarming motility"/>
    <property type="evidence" value="ECO:0007669"/>
    <property type="project" value="TreeGrafter"/>
</dbReference>
<dbReference type="PANTHER" id="PTHR30435">
    <property type="entry name" value="FLAGELLAR PROTEIN"/>
    <property type="match status" value="1"/>
</dbReference>
<dbReference type="AlphaFoldDB" id="A0A0M7BD34"/>
<keyword evidence="9" id="KW-1185">Reference proteome</keyword>
<dbReference type="InterPro" id="IPR010930">
    <property type="entry name" value="Flg_bb/hook_C_dom"/>
</dbReference>
<feature type="domain" description="Flagellar hook protein FlgE/F/G-like D1" evidence="7">
    <location>
        <begin position="82"/>
        <end position="148"/>
    </location>
</feature>
<dbReference type="InterPro" id="IPR020013">
    <property type="entry name" value="Flagellar_FlgE/F/G"/>
</dbReference>
<dbReference type="NCBIfam" id="NF009332">
    <property type="entry name" value="PRK12690.1"/>
    <property type="match status" value="1"/>
</dbReference>
<name>A0A0M7BD34_9RHOB</name>
<feature type="domain" description="Flagellar basal body rod protein N-terminal" evidence="5">
    <location>
        <begin position="15"/>
        <end position="35"/>
    </location>
</feature>
<dbReference type="RefSeq" id="WP_055664658.1">
    <property type="nucleotide sequence ID" value="NZ_CYPR01000228.1"/>
</dbReference>
<protein>
    <submittedName>
        <fullName evidence="8">Distal rod protein</fullName>
    </submittedName>
</protein>
<evidence type="ECO:0000256" key="2">
    <source>
        <dbReference type="ARBA" id="ARBA00009677"/>
    </source>
</evidence>
<dbReference type="InterPro" id="IPR053967">
    <property type="entry name" value="LlgE_F_G-like_D1"/>
</dbReference>
<gene>
    <name evidence="8" type="primary">flgG_1</name>
    <name evidence="8" type="ORF">JSE7799_03385</name>
</gene>
<dbReference type="PANTHER" id="PTHR30435:SF19">
    <property type="entry name" value="FLAGELLAR BASAL-BODY ROD PROTEIN FLGG"/>
    <property type="match status" value="1"/>
</dbReference>
<keyword evidence="3 4" id="KW-0975">Bacterial flagellum</keyword>
<organism evidence="8 9">
    <name type="scientific">Jannaschia seosinensis</name>
    <dbReference type="NCBI Taxonomy" id="313367"/>
    <lineage>
        <taxon>Bacteria</taxon>
        <taxon>Pseudomonadati</taxon>
        <taxon>Pseudomonadota</taxon>
        <taxon>Alphaproteobacteria</taxon>
        <taxon>Rhodobacterales</taxon>
        <taxon>Roseobacteraceae</taxon>
        <taxon>Jannaschia</taxon>
    </lineage>
</organism>
<proteinExistence type="inferred from homology"/>
<dbReference type="STRING" id="313367.JSE7799_03385"/>
<comment type="similarity">
    <text evidence="2 4">Belongs to the flagella basal body rod proteins family.</text>
</comment>
<comment type="subcellular location">
    <subcellularLocation>
        <location evidence="1 4">Bacterial flagellum basal body</location>
    </subcellularLocation>
</comment>
<feature type="domain" description="Flagellar basal-body/hook protein C-terminal" evidence="6">
    <location>
        <begin position="190"/>
        <end position="234"/>
    </location>
</feature>